<feature type="region of interest" description="Disordered" evidence="1">
    <location>
        <begin position="404"/>
        <end position="428"/>
    </location>
</feature>
<accession>A0A5C1A4D3</accession>
<evidence type="ECO:0000256" key="1">
    <source>
        <dbReference type="SAM" id="MobiDB-lite"/>
    </source>
</evidence>
<dbReference type="Proteomes" id="UP000324974">
    <property type="component" value="Chromosome"/>
</dbReference>
<dbReference type="GO" id="GO:0004534">
    <property type="term" value="F:5'-3' RNA exonuclease activity"/>
    <property type="evidence" value="ECO:0007669"/>
    <property type="project" value="TreeGrafter"/>
</dbReference>
<evidence type="ECO:0000313" key="5">
    <source>
        <dbReference type="Proteomes" id="UP000324974"/>
    </source>
</evidence>
<proteinExistence type="predicted"/>
<dbReference type="PANTHER" id="PTHR42924">
    <property type="entry name" value="EXONUCLEASE"/>
    <property type="match status" value="1"/>
</dbReference>
<dbReference type="OrthoDB" id="9804333at2"/>
<feature type="signal peptide" evidence="2">
    <location>
        <begin position="1"/>
        <end position="20"/>
    </location>
</feature>
<dbReference type="Gene3D" id="3.20.20.140">
    <property type="entry name" value="Metal-dependent hydrolases"/>
    <property type="match status" value="1"/>
</dbReference>
<dbReference type="PANTHER" id="PTHR42924:SF11">
    <property type="entry name" value="POLYMERASE_HISTIDINOL PHOSPHATASE N-TERMINAL DOMAIN-CONTAINING PROTEIN"/>
    <property type="match status" value="1"/>
</dbReference>
<protein>
    <recommendedName>
        <fullName evidence="3">Polymerase/histidinol phosphatase N-terminal domain-containing protein</fullName>
    </recommendedName>
</protein>
<evidence type="ECO:0000313" key="4">
    <source>
        <dbReference type="EMBL" id="QEL13237.1"/>
    </source>
</evidence>
<feature type="domain" description="Polymerase/histidinol phosphatase N-terminal" evidence="3">
    <location>
        <begin position="40"/>
        <end position="150"/>
    </location>
</feature>
<dbReference type="AlphaFoldDB" id="A0A5C1A4D3"/>
<dbReference type="SMART" id="SM00481">
    <property type="entry name" value="POLIIIAc"/>
    <property type="match status" value="1"/>
</dbReference>
<gene>
    <name evidence="4" type="ORF">PX52LOC_00091</name>
</gene>
<sequence length="428" mass="47817">MSRLLTVFALVCLALTVALAQKPVETPPPAAVATPRYWKGNLHTHSLWSDGDDFPEMIAEWYKTHGYQFLAFTEHNVIADAEKWVDSATTAVRKKAVEKYLTRFGRDWVQDRTEKDKPQVRLKPLREYRSFFEEPGKFLLVPAEEVTTKFTKYPVHMGGINLREAVKPVEGANIVETIRVNLKQIAEQAKKTTWPNLGILNHPNFQWGVKAEEMIAAEEIEYFEVFNGHSGVRNYGDATHASSERIWDIVLAVRLGKLKLPVVYGVATDDAHAYHEFAVGKTNPGRGWVMVRLPVLTAENLVRAMKAGDFYFSSGVTLDAQGKADGKLRLAIHAEPGVTYKTEFVATLKGTPLDSEPVLDEAGKPLDVTRRYHADIGKVVAESTDVAPSYAFTGKELYVRAKVTSSKPHPNPYQKGDTEVAWTQPVVP</sequence>
<evidence type="ECO:0000259" key="3">
    <source>
        <dbReference type="SMART" id="SM00481"/>
    </source>
</evidence>
<dbReference type="SUPFAM" id="SSF89550">
    <property type="entry name" value="PHP domain-like"/>
    <property type="match status" value="1"/>
</dbReference>
<dbReference type="GO" id="GO:0035312">
    <property type="term" value="F:5'-3' DNA exonuclease activity"/>
    <property type="evidence" value="ECO:0007669"/>
    <property type="project" value="TreeGrafter"/>
</dbReference>
<dbReference type="InterPro" id="IPR016195">
    <property type="entry name" value="Pol/histidinol_Pase-like"/>
</dbReference>
<feature type="chain" id="PRO_5022988301" description="Polymerase/histidinol phosphatase N-terminal domain-containing protein" evidence="2">
    <location>
        <begin position="21"/>
        <end position="428"/>
    </location>
</feature>
<reference evidence="5" key="1">
    <citation type="submission" date="2019-08" db="EMBL/GenBank/DDBJ databases">
        <title>Limnoglobus roseus gen. nov., sp. nov., a novel freshwater planctomycete with a giant genome from the family Gemmataceae.</title>
        <authorList>
            <person name="Kulichevskaya I.S."/>
            <person name="Naumoff D.G."/>
            <person name="Miroshnikov K."/>
            <person name="Ivanova A."/>
            <person name="Philippov D.A."/>
            <person name="Hakobyan A."/>
            <person name="Rijpstra I.C."/>
            <person name="Sinninghe Damste J.S."/>
            <person name="Liesack W."/>
            <person name="Dedysh S.N."/>
        </authorList>
    </citation>
    <scope>NUCLEOTIDE SEQUENCE [LARGE SCALE GENOMIC DNA]</scope>
    <source>
        <strain evidence="5">PX52</strain>
    </source>
</reference>
<keyword evidence="5" id="KW-1185">Reference proteome</keyword>
<organism evidence="4 5">
    <name type="scientific">Limnoglobus roseus</name>
    <dbReference type="NCBI Taxonomy" id="2598579"/>
    <lineage>
        <taxon>Bacteria</taxon>
        <taxon>Pseudomonadati</taxon>
        <taxon>Planctomycetota</taxon>
        <taxon>Planctomycetia</taxon>
        <taxon>Gemmatales</taxon>
        <taxon>Gemmataceae</taxon>
        <taxon>Limnoglobus</taxon>
    </lineage>
</organism>
<dbReference type="InterPro" id="IPR052018">
    <property type="entry name" value="PHP_domain"/>
</dbReference>
<dbReference type="KEGG" id="lrs:PX52LOC_00091"/>
<dbReference type="InterPro" id="IPR003141">
    <property type="entry name" value="Pol/His_phosphatase_N"/>
</dbReference>
<name>A0A5C1A4D3_9BACT</name>
<dbReference type="RefSeq" id="WP_149108220.1">
    <property type="nucleotide sequence ID" value="NZ_CP042425.1"/>
</dbReference>
<evidence type="ECO:0000256" key="2">
    <source>
        <dbReference type="SAM" id="SignalP"/>
    </source>
</evidence>
<dbReference type="EMBL" id="CP042425">
    <property type="protein sequence ID" value="QEL13237.1"/>
    <property type="molecule type" value="Genomic_DNA"/>
</dbReference>
<keyword evidence="2" id="KW-0732">Signal</keyword>